<dbReference type="Proteomes" id="UP000806077">
    <property type="component" value="Unassembled WGS sequence"/>
</dbReference>
<evidence type="ECO:0000313" key="3">
    <source>
        <dbReference type="Proteomes" id="UP000806077"/>
    </source>
</evidence>
<organism evidence="2 3">
    <name type="scientific">Tenacibaculum finnmarkense genomovar finnmarkense</name>
    <dbReference type="NCBI Taxonomy" id="1458503"/>
    <lineage>
        <taxon>Bacteria</taxon>
        <taxon>Pseudomonadati</taxon>
        <taxon>Bacteroidota</taxon>
        <taxon>Flavobacteriia</taxon>
        <taxon>Flavobacteriales</taxon>
        <taxon>Flavobacteriaceae</taxon>
        <taxon>Tenacibaculum</taxon>
        <taxon>Tenacibaculum finnmarkense</taxon>
    </lineage>
</organism>
<proteinExistence type="predicted"/>
<accession>A0AAP1WH82</accession>
<evidence type="ECO:0000313" key="2">
    <source>
        <dbReference type="EMBL" id="MBE7696174.1"/>
    </source>
</evidence>
<gene>
    <name evidence="2" type="ORF">F7645_12160</name>
</gene>
<reference evidence="2 3" key="1">
    <citation type="journal article" date="2020" name="Int. J. Syst. Evol. Microbiol.">
        <title>Tenacibaculum piscium sp. nov., isolated from skin ulcers of sea-farmed fish, and description of Tenacibaculum finnmarkense sp. nov. with subdivision into genomovars finnmarkense and ulcerans.</title>
        <authorList>
            <person name="Olsen A.B."/>
            <person name="Spilsberg B."/>
            <person name="Nilsen H.K."/>
            <person name="Lagesen K."/>
            <person name="Gulla S."/>
            <person name="Avendano-Herrera R."/>
            <person name="Irgang R."/>
            <person name="Duchaud E."/>
            <person name="Colquhoun D.J."/>
        </authorList>
    </citation>
    <scope>NUCLEOTIDE SEQUENCE [LARGE SCALE GENOMIC DNA]</scope>
    <source>
        <strain evidence="2 3">TNO037</strain>
    </source>
</reference>
<evidence type="ECO:0000259" key="1">
    <source>
        <dbReference type="Pfam" id="PF03432"/>
    </source>
</evidence>
<dbReference type="InterPro" id="IPR005094">
    <property type="entry name" value="Endonuclease_MobA/VirD2"/>
</dbReference>
<protein>
    <submittedName>
        <fullName evidence="2">Relaxase/mobilization nuclease domain-containing protein</fullName>
    </submittedName>
</protein>
<feature type="domain" description="MobA/VirD2-like nuclease" evidence="1">
    <location>
        <begin position="25"/>
        <end position="148"/>
    </location>
</feature>
<dbReference type="Pfam" id="PF03432">
    <property type="entry name" value="Relaxase"/>
    <property type="match status" value="1"/>
</dbReference>
<comment type="caution">
    <text evidence="2">The sequence shown here is derived from an EMBL/GenBank/DDBJ whole genome shotgun (WGS) entry which is preliminary data.</text>
</comment>
<sequence>MSLIANATSVAGSLKSALYKEDILKDVELIIQENMSGETPQERWDELRFVASFNKRAEKKFVENVLSPIKEKGVKLTQKEWKELAEDYAKEMGFTNQWYAVLHKNTDEPHLHIYANRINFSGKNTINDSYIGKKSGEVANKLCKKRGWKTAKELTKEKKKTINNSIEKHSETATNWDEFIELMYKDGYKFELNYNAKGLNGARIIPLDEIKLKQEMSRRESLAKKGYKLSSLIDREEKKKDLSEKKQGLKLSEVNIKTKIKLIEEKINNNNLEQTKSKKIKH</sequence>
<dbReference type="AlphaFoldDB" id="A0AAP1WH82"/>
<dbReference type="RefSeq" id="WP_101955402.1">
    <property type="nucleotide sequence ID" value="NZ_WXXT01000026.1"/>
</dbReference>
<name>A0AAP1WH82_9FLAO</name>
<dbReference type="EMBL" id="WXXV01000026">
    <property type="protein sequence ID" value="MBE7696174.1"/>
    <property type="molecule type" value="Genomic_DNA"/>
</dbReference>
<keyword evidence="3" id="KW-1185">Reference proteome</keyword>